<dbReference type="InterPro" id="IPR008979">
    <property type="entry name" value="Galactose-bd-like_sf"/>
</dbReference>
<dbReference type="SUPFAM" id="SSF49265">
    <property type="entry name" value="Fibronectin type III"/>
    <property type="match status" value="1"/>
</dbReference>
<feature type="chain" id="PRO_5015594003" evidence="1">
    <location>
        <begin position="19"/>
        <end position="290"/>
    </location>
</feature>
<dbReference type="Proteomes" id="UP000243525">
    <property type="component" value="Unassembled WGS sequence"/>
</dbReference>
<evidence type="ECO:0000256" key="1">
    <source>
        <dbReference type="SAM" id="SignalP"/>
    </source>
</evidence>
<dbReference type="Pfam" id="PF16323">
    <property type="entry name" value="DUF4959"/>
    <property type="match status" value="1"/>
</dbReference>
<dbReference type="Gene3D" id="2.60.120.260">
    <property type="entry name" value="Galactose-binding domain-like"/>
    <property type="match status" value="1"/>
</dbReference>
<gene>
    <name evidence="4" type="ORF">C8N47_1183</name>
</gene>
<name>A0A2T5BYQ1_9BACT</name>
<accession>A0A2T5BYQ1</accession>
<dbReference type="RefSeq" id="WP_107823310.1">
    <property type="nucleotide sequence ID" value="NZ_OY782574.1"/>
</dbReference>
<organism evidence="4 5">
    <name type="scientific">Mangrovibacterium marinum</name>
    <dbReference type="NCBI Taxonomy" id="1639118"/>
    <lineage>
        <taxon>Bacteria</taxon>
        <taxon>Pseudomonadati</taxon>
        <taxon>Bacteroidota</taxon>
        <taxon>Bacteroidia</taxon>
        <taxon>Marinilabiliales</taxon>
        <taxon>Prolixibacteraceae</taxon>
        <taxon>Mangrovibacterium</taxon>
    </lineage>
</organism>
<feature type="signal peptide" evidence="1">
    <location>
        <begin position="1"/>
        <end position="18"/>
    </location>
</feature>
<dbReference type="PROSITE" id="PS50022">
    <property type="entry name" value="FA58C_3"/>
    <property type="match status" value="1"/>
</dbReference>
<keyword evidence="5" id="KW-1185">Reference proteome</keyword>
<evidence type="ECO:0000259" key="3">
    <source>
        <dbReference type="PROSITE" id="PS50853"/>
    </source>
</evidence>
<dbReference type="AlphaFoldDB" id="A0A2T5BYQ1"/>
<keyword evidence="1" id="KW-0732">Signal</keyword>
<dbReference type="EMBL" id="QAAD01000018">
    <property type="protein sequence ID" value="PTN07352.1"/>
    <property type="molecule type" value="Genomic_DNA"/>
</dbReference>
<feature type="domain" description="Fibronectin type-III" evidence="3">
    <location>
        <begin position="36"/>
        <end position="129"/>
    </location>
</feature>
<dbReference type="Pfam" id="PF00754">
    <property type="entry name" value="F5_F8_type_C"/>
    <property type="match status" value="1"/>
</dbReference>
<reference evidence="4 5" key="1">
    <citation type="submission" date="2018-04" db="EMBL/GenBank/DDBJ databases">
        <title>Genomic Encyclopedia of Archaeal and Bacterial Type Strains, Phase II (KMG-II): from individual species to whole genera.</title>
        <authorList>
            <person name="Goeker M."/>
        </authorList>
    </citation>
    <scope>NUCLEOTIDE SEQUENCE [LARGE SCALE GENOMIC DNA]</scope>
    <source>
        <strain evidence="4 5">DSM 28823</strain>
    </source>
</reference>
<dbReference type="InterPro" id="IPR036116">
    <property type="entry name" value="FN3_sf"/>
</dbReference>
<evidence type="ECO:0000259" key="2">
    <source>
        <dbReference type="PROSITE" id="PS50022"/>
    </source>
</evidence>
<feature type="domain" description="F5/8 type C" evidence="2">
    <location>
        <begin position="130"/>
        <end position="281"/>
    </location>
</feature>
<dbReference type="InterPro" id="IPR003961">
    <property type="entry name" value="FN3_dom"/>
</dbReference>
<dbReference type="OrthoDB" id="1001598at2"/>
<evidence type="ECO:0000313" key="5">
    <source>
        <dbReference type="Proteomes" id="UP000243525"/>
    </source>
</evidence>
<dbReference type="PROSITE" id="PS50853">
    <property type="entry name" value="FN3"/>
    <property type="match status" value="1"/>
</dbReference>
<dbReference type="SUPFAM" id="SSF49785">
    <property type="entry name" value="Galactose-binding domain-like"/>
    <property type="match status" value="1"/>
</dbReference>
<protein>
    <submittedName>
        <fullName evidence="4">Uncharacterized protein DUF4959</fullName>
    </submittedName>
</protein>
<comment type="caution">
    <text evidence="4">The sequence shown here is derived from an EMBL/GenBank/DDBJ whole genome shotgun (WGS) entry which is preliminary data.</text>
</comment>
<dbReference type="InterPro" id="IPR000421">
    <property type="entry name" value="FA58C"/>
</dbReference>
<dbReference type="InterPro" id="IPR032527">
    <property type="entry name" value="DUF4959"/>
</dbReference>
<evidence type="ECO:0000313" key="4">
    <source>
        <dbReference type="EMBL" id="PTN07352.1"/>
    </source>
</evidence>
<proteinExistence type="predicted"/>
<sequence>MKVFTKYATIALAALAFASCDDNFEPLAGNDTNVAAPSAIQAISADSLPGQIILHWQVPSDSNYYLLKVKYYDHLSGKDVFRVASVYQDSMLIDNTLRKFGNYDFSFQTFNEANVGSQTQSFSAMSGRATITETISTSTIPLTADQLSTNNQEPSEGPIANLLDGDIYSFFHTRWSSPQIPMPQYVQIDLTEPIEDFQFYYQNRAWSQVGPEILEVQISNDGETWETIKTISAGLPSAGGAEYTSEIFRPGKTFTHFRFNCVQTYGSKNYFNLAEFRLYDVDIQTYDPEA</sequence>
<dbReference type="PROSITE" id="PS51257">
    <property type="entry name" value="PROKAR_LIPOPROTEIN"/>
    <property type="match status" value="1"/>
</dbReference>